<dbReference type="Pfam" id="PF18593">
    <property type="entry name" value="CdiI_2"/>
    <property type="match status" value="1"/>
</dbReference>
<proteinExistence type="predicted"/>
<evidence type="ECO:0000259" key="1">
    <source>
        <dbReference type="Pfam" id="PF18593"/>
    </source>
</evidence>
<keyword evidence="3" id="KW-1185">Reference proteome</keyword>
<evidence type="ECO:0000313" key="3">
    <source>
        <dbReference type="Proteomes" id="UP000619244"/>
    </source>
</evidence>
<reference evidence="2" key="1">
    <citation type="journal article" date="2014" name="Int. J. Syst. Evol. Microbiol.">
        <title>Complete genome sequence of Corynebacterium casei LMG S-19264T (=DSM 44701T), isolated from a smear-ripened cheese.</title>
        <authorList>
            <consortium name="US DOE Joint Genome Institute (JGI-PGF)"/>
            <person name="Walter F."/>
            <person name="Albersmeier A."/>
            <person name="Kalinowski J."/>
            <person name="Ruckert C."/>
        </authorList>
    </citation>
    <scope>NUCLEOTIDE SEQUENCE</scope>
    <source>
        <strain evidence="2">JCM 4790</strain>
    </source>
</reference>
<gene>
    <name evidence="2" type="ORF">GCM10010358_77120</name>
</gene>
<dbReference type="InterPro" id="IPR041129">
    <property type="entry name" value="CdiI_2"/>
</dbReference>
<dbReference type="EMBL" id="BMVU01000089">
    <property type="protein sequence ID" value="GGY13399.1"/>
    <property type="molecule type" value="Genomic_DNA"/>
</dbReference>
<evidence type="ECO:0000313" key="2">
    <source>
        <dbReference type="EMBL" id="GGY13399.1"/>
    </source>
</evidence>
<dbReference type="CDD" id="cd20687">
    <property type="entry name" value="CdiI_Ykris-like"/>
    <property type="match status" value="1"/>
</dbReference>
<name>A0A918U9I0_9ACTN</name>
<dbReference type="Proteomes" id="UP000619244">
    <property type="component" value="Unassembled WGS sequence"/>
</dbReference>
<feature type="domain" description="CdiI immunity protein" evidence="1">
    <location>
        <begin position="4"/>
        <end position="89"/>
    </location>
</feature>
<dbReference type="AlphaFoldDB" id="A0A918U9I0"/>
<protein>
    <recommendedName>
        <fullName evidence="1">CdiI immunity protein domain-containing protein</fullName>
    </recommendedName>
</protein>
<organism evidence="2 3">
    <name type="scientific">Streptomyces minutiscleroticus</name>
    <dbReference type="NCBI Taxonomy" id="68238"/>
    <lineage>
        <taxon>Bacteria</taxon>
        <taxon>Bacillati</taxon>
        <taxon>Actinomycetota</taxon>
        <taxon>Actinomycetes</taxon>
        <taxon>Kitasatosporales</taxon>
        <taxon>Streptomycetaceae</taxon>
        <taxon>Streptomyces</taxon>
    </lineage>
</organism>
<dbReference type="RefSeq" id="WP_190194943.1">
    <property type="nucleotide sequence ID" value="NZ_BMVU01000089.1"/>
</dbReference>
<comment type="caution">
    <text evidence="2">The sequence shown here is derived from an EMBL/GenBank/DDBJ whole genome shotgun (WGS) entry which is preliminary data.</text>
</comment>
<reference evidence="2" key="2">
    <citation type="submission" date="2020-09" db="EMBL/GenBank/DDBJ databases">
        <authorList>
            <person name="Sun Q."/>
            <person name="Ohkuma M."/>
        </authorList>
    </citation>
    <scope>NUCLEOTIDE SEQUENCE</scope>
    <source>
        <strain evidence="2">JCM 4790</strain>
    </source>
</reference>
<accession>A0A918U9I0</accession>
<sequence length="94" mass="10901">MDMEKIQYLAQAYFHQDYDLEAEEPIQILTEFRDGEPPEVVEELRGAMERVLSSGVCEEELAALWLDRAGACYDPRQDGIEMSVWFRQMIDALV</sequence>